<name>A0ABD5SYE4_9EURY</name>
<reference evidence="1 2" key="1">
    <citation type="journal article" date="2019" name="Int. J. Syst. Evol. Microbiol.">
        <title>The Global Catalogue of Microorganisms (GCM) 10K type strain sequencing project: providing services to taxonomists for standard genome sequencing and annotation.</title>
        <authorList>
            <consortium name="The Broad Institute Genomics Platform"/>
            <consortium name="The Broad Institute Genome Sequencing Center for Infectious Disease"/>
            <person name="Wu L."/>
            <person name="Ma J."/>
        </authorList>
    </citation>
    <scope>NUCLEOTIDE SEQUENCE [LARGE SCALE GENOMIC DNA]</scope>
    <source>
        <strain evidence="1 2">LMG 29247</strain>
    </source>
</reference>
<keyword evidence="2" id="KW-1185">Reference proteome</keyword>
<comment type="caution">
    <text evidence="1">The sequence shown here is derived from an EMBL/GenBank/DDBJ whole genome shotgun (WGS) entry which is preliminary data.</text>
</comment>
<organism evidence="1 2">
    <name type="scientific">Natrinema soli</name>
    <dbReference type="NCBI Taxonomy" id="1930624"/>
    <lineage>
        <taxon>Archaea</taxon>
        <taxon>Methanobacteriati</taxon>
        <taxon>Methanobacteriota</taxon>
        <taxon>Stenosarchaea group</taxon>
        <taxon>Halobacteria</taxon>
        <taxon>Halobacteriales</taxon>
        <taxon>Natrialbaceae</taxon>
        <taxon>Natrinema</taxon>
    </lineage>
</organism>
<dbReference type="Proteomes" id="UP001596383">
    <property type="component" value="Unassembled WGS sequence"/>
</dbReference>
<protein>
    <submittedName>
        <fullName evidence="1">Uncharacterized protein</fullName>
    </submittedName>
</protein>
<gene>
    <name evidence="1" type="ORF">ACFQE6_25830</name>
</gene>
<dbReference type="EMBL" id="JBHSWV010000521">
    <property type="protein sequence ID" value="MFC6768296.1"/>
    <property type="molecule type" value="Genomic_DNA"/>
</dbReference>
<dbReference type="RefSeq" id="WP_273741094.1">
    <property type="nucleotide sequence ID" value="NZ_JAQIVI010000521.1"/>
</dbReference>
<dbReference type="AlphaFoldDB" id="A0ABD5SYE4"/>
<evidence type="ECO:0000313" key="2">
    <source>
        <dbReference type="Proteomes" id="UP001596383"/>
    </source>
</evidence>
<accession>A0ABD5SYE4</accession>
<sequence>MASPHQADEIEHVLAVFDELDRDLESAESKLRYLGDVSQFYEHLQRCRKATYNPADMIEWSTRVGTHRTQ</sequence>
<proteinExistence type="predicted"/>
<evidence type="ECO:0000313" key="1">
    <source>
        <dbReference type="EMBL" id="MFC6768296.1"/>
    </source>
</evidence>